<dbReference type="Gene3D" id="3.60.10.10">
    <property type="entry name" value="Endonuclease/exonuclease/phosphatase"/>
    <property type="match status" value="1"/>
</dbReference>
<evidence type="ECO:0000313" key="2">
    <source>
        <dbReference type="RefSeq" id="XP_025418414.1"/>
    </source>
</evidence>
<dbReference type="InterPro" id="IPR036691">
    <property type="entry name" value="Endo/exonu/phosph_ase_sf"/>
</dbReference>
<keyword evidence="1" id="KW-1185">Reference proteome</keyword>
<accession>A0A8B8G596</accession>
<proteinExistence type="predicted"/>
<dbReference type="Proteomes" id="UP000694846">
    <property type="component" value="Unplaced"/>
</dbReference>
<dbReference type="SUPFAM" id="SSF56219">
    <property type="entry name" value="DNase I-like"/>
    <property type="match status" value="1"/>
</dbReference>
<dbReference type="OrthoDB" id="5828726at2759"/>
<dbReference type="RefSeq" id="XP_025418414.1">
    <property type="nucleotide sequence ID" value="XM_025562629.1"/>
</dbReference>
<dbReference type="AlphaFoldDB" id="A0A8B8G596"/>
<reference evidence="2" key="1">
    <citation type="submission" date="2025-08" db="UniProtKB">
        <authorList>
            <consortium name="RefSeq"/>
        </authorList>
    </citation>
    <scope>IDENTIFICATION</scope>
    <source>
        <tissue evidence="2">Whole body</tissue>
    </source>
</reference>
<protein>
    <submittedName>
        <fullName evidence="2">Craniofacial development protein 2-like</fullName>
    </submittedName>
</protein>
<evidence type="ECO:0000313" key="1">
    <source>
        <dbReference type="Proteomes" id="UP000694846"/>
    </source>
</evidence>
<name>A0A8B8G596_9HEMI</name>
<gene>
    <name evidence="2" type="primary">LOC112689106</name>
</gene>
<dbReference type="GeneID" id="112689106"/>
<organism evidence="1 2">
    <name type="scientific">Sipha flava</name>
    <name type="common">yellow sugarcane aphid</name>
    <dbReference type="NCBI Taxonomy" id="143950"/>
    <lineage>
        <taxon>Eukaryota</taxon>
        <taxon>Metazoa</taxon>
        <taxon>Ecdysozoa</taxon>
        <taxon>Arthropoda</taxon>
        <taxon>Hexapoda</taxon>
        <taxon>Insecta</taxon>
        <taxon>Pterygota</taxon>
        <taxon>Neoptera</taxon>
        <taxon>Paraneoptera</taxon>
        <taxon>Hemiptera</taxon>
        <taxon>Sternorrhyncha</taxon>
        <taxon>Aphidomorpha</taxon>
        <taxon>Aphidoidea</taxon>
        <taxon>Aphididae</taxon>
        <taxon>Sipha</taxon>
    </lineage>
</organism>
<sequence>MVMESRLENWKLALHFGTWNIRTLYQPGALTLVKEFNKYRLETLAIQEIRWSGQGSTEIGNAIFFGQCDNCRQGSTGFIVKKNVVPVIKDFKIVNSRLFSKWRENSSKLHLSMHMHRLKIKVMIKKEELYSLLEFLDIALVLLGDFNTKINKEECFKTATRSNSLHQLSNNNGFKLIELATVRGLKIKST</sequence>